<evidence type="ECO:0000313" key="2">
    <source>
        <dbReference type="Proteomes" id="UP000245626"/>
    </source>
</evidence>
<dbReference type="EMBL" id="KZ819786">
    <property type="protein sequence ID" value="PWN52289.1"/>
    <property type="molecule type" value="Genomic_DNA"/>
</dbReference>
<reference evidence="1 2" key="1">
    <citation type="journal article" date="2018" name="Mol. Biol. Evol.">
        <title>Broad Genomic Sampling Reveals a Smut Pathogenic Ancestry of the Fungal Clade Ustilaginomycotina.</title>
        <authorList>
            <person name="Kijpornyongpan T."/>
            <person name="Mondo S.J."/>
            <person name="Barry K."/>
            <person name="Sandor L."/>
            <person name="Lee J."/>
            <person name="Lipzen A."/>
            <person name="Pangilinan J."/>
            <person name="LaButti K."/>
            <person name="Hainaut M."/>
            <person name="Henrissat B."/>
            <person name="Grigoriev I.V."/>
            <person name="Spatafora J.W."/>
            <person name="Aime M.C."/>
        </authorList>
    </citation>
    <scope>NUCLEOTIDE SEQUENCE [LARGE SCALE GENOMIC DNA]</scope>
    <source>
        <strain evidence="1 2">SA 807</strain>
    </source>
</reference>
<proteinExistence type="predicted"/>
<protein>
    <submittedName>
        <fullName evidence="1">DNA polymerase epsilon, subunit B</fullName>
    </submittedName>
</protein>
<accession>A0ACD0P2H9</accession>
<gene>
    <name evidence="1" type="ORF">IE53DRAFT_340903</name>
</gene>
<dbReference type="Proteomes" id="UP000245626">
    <property type="component" value="Unassembled WGS sequence"/>
</dbReference>
<name>A0ACD0P2H9_9BASI</name>
<sequence>MADPSSSAIQPPPALRKSILKVFTKKYSLQLDSSAISFIAQTLDSHGLLDQPDEWEDAIEALAGGIVEAEATGGKLSLSGSVVTQAALEKVYAQLVVEDSAAGTETAESRQDPQSHNYLHHHHDITDGERPNPEKYFNVVDAFKMPRVVFDQKRKVFEKSNVPPTILPMASSRPAYLRERLGILKNIVLRNENFLPPLAVGEGRRRDAFMKLTSTKNLLGRQGQRFLLFGMLSTSHDGQYVLEDADGVVGLDLEEAIPGEGIFTEGSFILVEGEYTEEERMRVFAIGHPPSESRREARLLCGHVDFLGTGAITLKDEDAFRVHEKAHDELCMVVISDLHLDHAKTMSNFRAILQGYVDAEFIPFAFILCGDFSSSPWSGSDVVKKYQDSFVQLADLIGSFPEVVKKSHFVIVPGPSDPFASPTVPRPALAEVFTAPLKRKMGDRVHLASNPCRITYLGQEIVVYRDDLMARMLRNTVSLKDEVREGDLKKFLVSTLLDQAHLCPLPQQVRPILWEFDHSLRLYPMPTALVLADKYDRFELTYEGCNVFNPGSFRGSSYGWTTYYPATGKAERSELPQ</sequence>
<organism evidence="1 2">
    <name type="scientific">Violaceomyces palustris</name>
    <dbReference type="NCBI Taxonomy" id="1673888"/>
    <lineage>
        <taxon>Eukaryota</taxon>
        <taxon>Fungi</taxon>
        <taxon>Dikarya</taxon>
        <taxon>Basidiomycota</taxon>
        <taxon>Ustilaginomycotina</taxon>
        <taxon>Ustilaginomycetes</taxon>
        <taxon>Violaceomycetales</taxon>
        <taxon>Violaceomycetaceae</taxon>
        <taxon>Violaceomyces</taxon>
    </lineage>
</organism>
<evidence type="ECO:0000313" key="1">
    <source>
        <dbReference type="EMBL" id="PWN52289.1"/>
    </source>
</evidence>
<keyword evidence="2" id="KW-1185">Reference proteome</keyword>